<dbReference type="PANTHER" id="PTHR30461">
    <property type="entry name" value="DNA-INVERTASE FROM LAMBDOID PROPHAGE"/>
    <property type="match status" value="1"/>
</dbReference>
<reference evidence="4 5" key="1">
    <citation type="submission" date="2019-06" db="EMBL/GenBank/DDBJ databases">
        <title>Saccharibacillus brassicae sp. nov., an endophytic bacterium isolated from Chinese cabbage seeds (Brassica pekinensis).</title>
        <authorList>
            <person name="Jiang L."/>
            <person name="Lee J."/>
            <person name="Kim S.W."/>
        </authorList>
    </citation>
    <scope>NUCLEOTIDE SEQUENCE [LARGE SCALE GENOMIC DNA]</scope>
    <source>
        <strain evidence="5">KCTC 43072 / ATSA2</strain>
    </source>
</reference>
<dbReference type="PROSITE" id="PS51737">
    <property type="entry name" value="RECOMBINASE_DNA_BIND"/>
    <property type="match status" value="1"/>
</dbReference>
<organism evidence="4 5">
    <name type="scientific">Saccharibacillus brassicae</name>
    <dbReference type="NCBI Taxonomy" id="2583377"/>
    <lineage>
        <taxon>Bacteria</taxon>
        <taxon>Bacillati</taxon>
        <taxon>Bacillota</taxon>
        <taxon>Bacilli</taxon>
        <taxon>Bacillales</taxon>
        <taxon>Paenibacillaceae</taxon>
        <taxon>Saccharibacillus</taxon>
    </lineage>
</organism>
<dbReference type="OrthoDB" id="9811097at2"/>
<protein>
    <submittedName>
        <fullName evidence="4">Recombinase family protein</fullName>
    </submittedName>
</protein>
<dbReference type="SUPFAM" id="SSF53041">
    <property type="entry name" value="Resolvase-like"/>
    <property type="match status" value="1"/>
</dbReference>
<dbReference type="InterPro" id="IPR036162">
    <property type="entry name" value="Resolvase-like_N_sf"/>
</dbReference>
<dbReference type="GO" id="GO:0003677">
    <property type="term" value="F:DNA binding"/>
    <property type="evidence" value="ECO:0007669"/>
    <property type="project" value="InterPro"/>
</dbReference>
<dbReference type="Pfam" id="PF00239">
    <property type="entry name" value="Resolvase"/>
    <property type="match status" value="1"/>
</dbReference>
<dbReference type="PROSITE" id="PS51736">
    <property type="entry name" value="RECOMBINASES_3"/>
    <property type="match status" value="1"/>
</dbReference>
<dbReference type="InterPro" id="IPR025827">
    <property type="entry name" value="Zn_ribbon_recom_dom"/>
</dbReference>
<proteinExistence type="predicted"/>
<dbReference type="EMBL" id="CP041217">
    <property type="protein sequence ID" value="QDH21224.1"/>
    <property type="molecule type" value="Genomic_DNA"/>
</dbReference>
<dbReference type="CDD" id="cd03768">
    <property type="entry name" value="SR_ResInv"/>
    <property type="match status" value="1"/>
</dbReference>
<feature type="domain" description="Resolvase/invertase-type recombinase catalytic" evidence="2">
    <location>
        <begin position="1"/>
        <end position="98"/>
    </location>
</feature>
<feature type="domain" description="Recombinase" evidence="3">
    <location>
        <begin position="105"/>
        <end position="236"/>
    </location>
</feature>
<dbReference type="InterPro" id="IPR038109">
    <property type="entry name" value="DNA_bind_recomb_sf"/>
</dbReference>
<feature type="coiled-coil region" evidence="1">
    <location>
        <begin position="371"/>
        <end position="401"/>
    </location>
</feature>
<keyword evidence="5" id="KW-1185">Reference proteome</keyword>
<sequence>MENRPALQKLLADARKGRFQQVIVWKINRVSRKQLDLLKIVDELKQNGVTFRSYSENFETETPMGQFALQMMGAVGELERNQIVDNVKMGMKQRAREGKWNGGVVLGYDVVEVEDSKHRRRRETELVINPEEAQLIQKIFNYYADGKGLKAITNELNGVGYRSKHGRPFSVNTIKTILSNPLYTGKIRFNKQEDWNTKRRKGTNPNPILVKGIHEAIISEELYDKVQSMYGKRNYYHHRVFFGSFPFTGILRCPVCGHGMVSQRATRKRANGERYYTLYYQCVQFANKGSSVCRANSIRADYAEAEILRRIQEFVDDPKLIEDVTRAAQGRECLGENASEDDLKQIEKGLAEVARKKAKYFELYEEDMLDKRLFKERIEELAEQEKALVRRKEAIEDVAERQEAGSVDIAYVRGMLGEFTRLWDQMSNTRKKQLAHMLIKEVIISKHKQIERIHLLV</sequence>
<dbReference type="Proteomes" id="UP000316968">
    <property type="component" value="Chromosome"/>
</dbReference>
<dbReference type="AlphaFoldDB" id="A0A4Y6UVS3"/>
<dbReference type="Pfam" id="PF07508">
    <property type="entry name" value="Recombinase"/>
    <property type="match status" value="1"/>
</dbReference>
<accession>A0A4Y6UVS3</accession>
<dbReference type="InterPro" id="IPR006119">
    <property type="entry name" value="Resolv_N"/>
</dbReference>
<dbReference type="InterPro" id="IPR011109">
    <property type="entry name" value="DNA_bind_recombinase_dom"/>
</dbReference>
<gene>
    <name evidence="4" type="ORF">FFV09_10395</name>
</gene>
<evidence type="ECO:0000313" key="5">
    <source>
        <dbReference type="Proteomes" id="UP000316968"/>
    </source>
</evidence>
<evidence type="ECO:0000313" key="4">
    <source>
        <dbReference type="EMBL" id="QDH21224.1"/>
    </source>
</evidence>
<evidence type="ECO:0000259" key="3">
    <source>
        <dbReference type="PROSITE" id="PS51737"/>
    </source>
</evidence>
<dbReference type="Gene3D" id="3.40.50.1390">
    <property type="entry name" value="Resolvase, N-terminal catalytic domain"/>
    <property type="match status" value="1"/>
</dbReference>
<dbReference type="GO" id="GO:0000150">
    <property type="term" value="F:DNA strand exchange activity"/>
    <property type="evidence" value="ECO:0007669"/>
    <property type="project" value="InterPro"/>
</dbReference>
<evidence type="ECO:0000259" key="2">
    <source>
        <dbReference type="PROSITE" id="PS51736"/>
    </source>
</evidence>
<dbReference type="InterPro" id="IPR050639">
    <property type="entry name" value="SSR_resolvase"/>
</dbReference>
<dbReference type="PANTHER" id="PTHR30461:SF23">
    <property type="entry name" value="DNA RECOMBINASE-RELATED"/>
    <property type="match status" value="1"/>
</dbReference>
<dbReference type="Gene3D" id="3.90.1750.20">
    <property type="entry name" value="Putative Large Serine Recombinase, Chain B, Domain 2"/>
    <property type="match status" value="1"/>
</dbReference>
<name>A0A4Y6UVS3_SACBS</name>
<dbReference type="Pfam" id="PF13408">
    <property type="entry name" value="Zn_ribbon_recom"/>
    <property type="match status" value="1"/>
</dbReference>
<keyword evidence="1" id="KW-0175">Coiled coil</keyword>
<dbReference type="KEGG" id="saca:FFV09_10395"/>
<dbReference type="SMART" id="SM00857">
    <property type="entry name" value="Resolvase"/>
    <property type="match status" value="1"/>
</dbReference>
<evidence type="ECO:0000256" key="1">
    <source>
        <dbReference type="SAM" id="Coils"/>
    </source>
</evidence>